<feature type="domain" description="Inner membrane component" evidence="2">
    <location>
        <begin position="4"/>
        <end position="54"/>
    </location>
</feature>
<gene>
    <name evidence="3" type="ORF">JX360_11380</name>
</gene>
<evidence type="ECO:0000313" key="4">
    <source>
        <dbReference type="Proteomes" id="UP000830835"/>
    </source>
</evidence>
<dbReference type="NCBIfam" id="NF008740">
    <property type="entry name" value="PRK11770.1-2"/>
    <property type="match status" value="1"/>
</dbReference>
<comment type="caution">
    <text evidence="3">The sequence shown here is derived from an EMBL/GenBank/DDBJ whole genome shotgun (WGS) entry which is preliminary data.</text>
</comment>
<dbReference type="RefSeq" id="WP_235277948.1">
    <property type="nucleotide sequence ID" value="NZ_JAFIRA010000029.1"/>
</dbReference>
<feature type="domain" description="Inner membrane component" evidence="2">
    <location>
        <begin position="69"/>
        <end position="119"/>
    </location>
</feature>
<evidence type="ECO:0000256" key="1">
    <source>
        <dbReference type="SAM" id="Phobius"/>
    </source>
</evidence>
<sequence length="122" mass="13590">MSLIGNIIWLIFGGFLTALGYILGGLSLCLTIIGIPFGWQSIKLGFAVLTPFGREVVEYPDANSPLLLIFNVIWLLLFGWPLVLNHLFWALILAVTIIGIPFAKQHMKLIILSLLPFGRDLR</sequence>
<dbReference type="Pfam" id="PF03733">
    <property type="entry name" value="YccF"/>
    <property type="match status" value="2"/>
</dbReference>
<dbReference type="InterPro" id="IPR031308">
    <property type="entry name" value="UCP028777"/>
</dbReference>
<dbReference type="Proteomes" id="UP000830835">
    <property type="component" value="Unassembled WGS sequence"/>
</dbReference>
<organism evidence="3 4">
    <name type="scientific">Thermostichus vulcanus str. 'Rupite'</name>
    <dbReference type="NCBI Taxonomy" id="2813851"/>
    <lineage>
        <taxon>Bacteria</taxon>
        <taxon>Bacillati</taxon>
        <taxon>Cyanobacteriota</taxon>
        <taxon>Cyanophyceae</taxon>
        <taxon>Thermostichales</taxon>
        <taxon>Thermostichaceae</taxon>
        <taxon>Thermostichus</taxon>
    </lineage>
</organism>
<feature type="transmembrane region" description="Helical" evidence="1">
    <location>
        <begin position="60"/>
        <end position="80"/>
    </location>
</feature>
<evidence type="ECO:0000313" key="3">
    <source>
        <dbReference type="EMBL" id="MCJ2543505.1"/>
    </source>
</evidence>
<dbReference type="InterPro" id="IPR052937">
    <property type="entry name" value="Inner_membrane_protein"/>
</dbReference>
<keyword evidence="1" id="KW-1133">Transmembrane helix</keyword>
<feature type="transmembrane region" description="Helical" evidence="1">
    <location>
        <begin position="6"/>
        <end position="39"/>
    </location>
</feature>
<proteinExistence type="predicted"/>
<dbReference type="EMBL" id="JAFIRA010000029">
    <property type="protein sequence ID" value="MCJ2543505.1"/>
    <property type="molecule type" value="Genomic_DNA"/>
</dbReference>
<protein>
    <submittedName>
        <fullName evidence="3">YccF domain-containing protein</fullName>
    </submittedName>
</protein>
<dbReference type="InterPro" id="IPR005185">
    <property type="entry name" value="YccF"/>
</dbReference>
<keyword evidence="4" id="KW-1185">Reference proteome</keyword>
<keyword evidence="1" id="KW-0812">Transmembrane</keyword>
<dbReference type="PANTHER" id="PTHR42903">
    <property type="entry name" value="INNER MEMBRANE PROTEIN YCCF"/>
    <property type="match status" value="1"/>
</dbReference>
<name>A0ABT0CDV6_THEVL</name>
<accession>A0ABT0CDV6</accession>
<dbReference type="PANTHER" id="PTHR42903:SF1">
    <property type="entry name" value="INNER MEMBRANE PROTEIN YCCF"/>
    <property type="match status" value="1"/>
</dbReference>
<dbReference type="PIRSF" id="PIRSF028777">
    <property type="entry name" value="UCP028777"/>
    <property type="match status" value="1"/>
</dbReference>
<reference evidence="3" key="1">
    <citation type="submission" date="2021-02" db="EMBL/GenBank/DDBJ databases">
        <title>The CRISPR/cas machinery reduction and long-range gene transfer in the hot spring cyanobacterium Synechococcus.</title>
        <authorList>
            <person name="Dvorak P."/>
            <person name="Jahodarova E."/>
            <person name="Hasler P."/>
            <person name="Poulickova A."/>
        </authorList>
    </citation>
    <scope>NUCLEOTIDE SEQUENCE</scope>
    <source>
        <strain evidence="3">Rupite</strain>
    </source>
</reference>
<evidence type="ECO:0000259" key="2">
    <source>
        <dbReference type="Pfam" id="PF03733"/>
    </source>
</evidence>
<feature type="transmembrane region" description="Helical" evidence="1">
    <location>
        <begin position="86"/>
        <end position="103"/>
    </location>
</feature>
<keyword evidence="1" id="KW-0472">Membrane</keyword>